<comment type="caution">
    <text evidence="2">The sequence shown here is derived from an EMBL/GenBank/DDBJ whole genome shotgun (WGS) entry which is preliminary data.</text>
</comment>
<proteinExistence type="predicted"/>
<feature type="region of interest" description="Disordered" evidence="1">
    <location>
        <begin position="59"/>
        <end position="79"/>
    </location>
</feature>
<organism evidence="2 3">
    <name type="scientific">Glutamicibacter nicotianae</name>
    <name type="common">Arthrobacter nicotianae</name>
    <dbReference type="NCBI Taxonomy" id="37929"/>
    <lineage>
        <taxon>Bacteria</taxon>
        <taxon>Bacillati</taxon>
        <taxon>Actinomycetota</taxon>
        <taxon>Actinomycetes</taxon>
        <taxon>Micrococcales</taxon>
        <taxon>Micrococcaceae</taxon>
        <taxon>Glutamicibacter</taxon>
    </lineage>
</organism>
<dbReference type="EMBL" id="BJNE01000003">
    <property type="protein sequence ID" value="GEC11823.1"/>
    <property type="molecule type" value="Genomic_DNA"/>
</dbReference>
<gene>
    <name evidence="2" type="ORF">ANI01nite_10260</name>
</gene>
<evidence type="ECO:0000313" key="3">
    <source>
        <dbReference type="Proteomes" id="UP000316242"/>
    </source>
</evidence>
<dbReference type="Proteomes" id="UP000316242">
    <property type="component" value="Unassembled WGS sequence"/>
</dbReference>
<sequence>MSRTQPDVAHPSGRPVALELAGAGGVFSSGVFVLEDLPAASREFGAELYPVSLSEAAIDREGQPSEHRHQNTFCPSLRP</sequence>
<evidence type="ECO:0000313" key="2">
    <source>
        <dbReference type="EMBL" id="GEC11823.1"/>
    </source>
</evidence>
<reference evidence="2 3" key="1">
    <citation type="submission" date="2019-06" db="EMBL/GenBank/DDBJ databases">
        <title>Whole genome shotgun sequence of Glutamicibacter nicotianae NBRC 14234.</title>
        <authorList>
            <person name="Hosoyama A."/>
            <person name="Uohara A."/>
            <person name="Ohji S."/>
            <person name="Ichikawa N."/>
        </authorList>
    </citation>
    <scope>NUCLEOTIDE SEQUENCE [LARGE SCALE GENOMIC DNA]</scope>
    <source>
        <strain evidence="2 3">NBRC 14234</strain>
    </source>
</reference>
<accession>A0ABQ0RJ25</accession>
<keyword evidence="3" id="KW-1185">Reference proteome</keyword>
<protein>
    <submittedName>
        <fullName evidence="2">Uncharacterized protein</fullName>
    </submittedName>
</protein>
<evidence type="ECO:0000256" key="1">
    <source>
        <dbReference type="SAM" id="MobiDB-lite"/>
    </source>
</evidence>
<feature type="compositionally biased region" description="Basic and acidic residues" evidence="1">
    <location>
        <begin position="59"/>
        <end position="69"/>
    </location>
</feature>
<name>A0ABQ0RJ25_GLUNI</name>